<evidence type="ECO:0000313" key="1">
    <source>
        <dbReference type="EMBL" id="GAT50326.1"/>
    </source>
</evidence>
<proteinExistence type="predicted"/>
<reference evidence="1" key="1">
    <citation type="submission" date="2014-09" db="EMBL/GenBank/DDBJ databases">
        <title>Genome sequence of the luminous mushroom Mycena chlorophos for searching fungal bioluminescence genes.</title>
        <authorList>
            <person name="Tanaka Y."/>
            <person name="Kasuga D."/>
            <person name="Oba Y."/>
            <person name="Hase S."/>
            <person name="Sato K."/>
            <person name="Oba Y."/>
            <person name="Sakakibara Y."/>
        </authorList>
    </citation>
    <scope>NUCLEOTIDE SEQUENCE</scope>
</reference>
<accession>A0ABQ0LH15</accession>
<dbReference type="EMBL" id="DF846384">
    <property type="protein sequence ID" value="GAT50326.1"/>
    <property type="molecule type" value="Genomic_DNA"/>
</dbReference>
<name>A0ABQ0LH15_MYCCL</name>
<protein>
    <submittedName>
        <fullName evidence="1">Uncharacterized protein</fullName>
    </submittedName>
</protein>
<sequence>MPFTRPRCRLSPRSREGLKWKHIQARAYLVSQATPKRISIDTKVDNIPARYALVEPAFGDDSNFQSYIHDFRVQLDHGRNRDLFQIFMKRHVRLQPNGNVADVFGDLIVMRVSSQDETAVVNARAGDERMMDFVIAQCALQFLGLLVC</sequence>
<dbReference type="Proteomes" id="UP000815677">
    <property type="component" value="Unassembled WGS sequence"/>
</dbReference>
<organism evidence="1 2">
    <name type="scientific">Mycena chlorophos</name>
    <name type="common">Agaric fungus</name>
    <name type="synonym">Agaricus chlorophos</name>
    <dbReference type="NCBI Taxonomy" id="658473"/>
    <lineage>
        <taxon>Eukaryota</taxon>
        <taxon>Fungi</taxon>
        <taxon>Dikarya</taxon>
        <taxon>Basidiomycota</taxon>
        <taxon>Agaricomycotina</taxon>
        <taxon>Agaricomycetes</taxon>
        <taxon>Agaricomycetidae</taxon>
        <taxon>Agaricales</taxon>
        <taxon>Marasmiineae</taxon>
        <taxon>Mycenaceae</taxon>
        <taxon>Mycena</taxon>
    </lineage>
</organism>
<evidence type="ECO:0000313" key="2">
    <source>
        <dbReference type="Proteomes" id="UP000815677"/>
    </source>
</evidence>
<gene>
    <name evidence="1" type="ORF">MCHLO_07578</name>
</gene>
<keyword evidence="2" id="KW-1185">Reference proteome</keyword>